<sequence length="163" mass="19880">MIKLIELLYVIFEVLIKFIKSEYESKLKAKTNDIEHVKNSENIEKLYNFTLYCAKSLYGNAFGEVKELFYRNKFDEMKEKLDEFEFQTHLSKKTLQIWKAVFEDMENVFKNYENWKCWKRYVNSNSEKFSYHREDELHNKENEDKAKLKEDIQRLKKCGDLRA</sequence>
<gene>
    <name evidence="1" type="ORF">GC247_00830</name>
</gene>
<evidence type="ECO:0000313" key="2">
    <source>
        <dbReference type="Proteomes" id="UP000466799"/>
    </source>
</evidence>
<name>A0A843QX80_LIMFE</name>
<proteinExistence type="predicted"/>
<organism evidence="1 2">
    <name type="scientific">Limosilactobacillus fermentum</name>
    <name type="common">Lactobacillus fermentum</name>
    <dbReference type="NCBI Taxonomy" id="1613"/>
    <lineage>
        <taxon>Bacteria</taxon>
        <taxon>Bacillati</taxon>
        <taxon>Bacillota</taxon>
        <taxon>Bacilli</taxon>
        <taxon>Lactobacillales</taxon>
        <taxon>Lactobacillaceae</taxon>
        <taxon>Limosilactobacillus</taxon>
    </lineage>
</organism>
<protein>
    <submittedName>
        <fullName evidence="1">Uncharacterized protein</fullName>
    </submittedName>
</protein>
<accession>A0A843QX80</accession>
<dbReference type="RefSeq" id="WP_187348858.1">
    <property type="nucleotide sequence ID" value="NZ_WHJL01000002.1"/>
</dbReference>
<dbReference type="Proteomes" id="UP000466799">
    <property type="component" value="Unassembled WGS sequence"/>
</dbReference>
<comment type="caution">
    <text evidence="1">The sequence shown here is derived from an EMBL/GenBank/DDBJ whole genome shotgun (WGS) entry which is preliminary data.</text>
</comment>
<evidence type="ECO:0000313" key="1">
    <source>
        <dbReference type="EMBL" id="MPQ34499.1"/>
    </source>
</evidence>
<dbReference type="AlphaFoldDB" id="A0A843QX80"/>
<dbReference type="EMBL" id="WHJL01000002">
    <property type="protein sequence ID" value="MPQ34499.1"/>
    <property type="molecule type" value="Genomic_DNA"/>
</dbReference>
<reference evidence="1 2" key="1">
    <citation type="submission" date="2019-10" db="EMBL/GenBank/DDBJ databases">
        <title>Genome Sequencing and assembly of Lactobacillus fermentum I2, a lactic acid bacteria.</title>
        <authorList>
            <person name="Lopes L.S."/>
            <person name="Persinoti G.F."/>
            <person name="Riano-Pachon D.M."/>
            <person name="Labate C.A."/>
        </authorList>
    </citation>
    <scope>NUCLEOTIDE SEQUENCE [LARGE SCALE GENOMIC DNA]</scope>
    <source>
        <strain evidence="1 2">I2</strain>
    </source>
</reference>